<feature type="signal peptide" evidence="3">
    <location>
        <begin position="1"/>
        <end position="28"/>
    </location>
</feature>
<gene>
    <name evidence="4" type="ORF">AB0K40_44675</name>
</gene>
<proteinExistence type="predicted"/>
<evidence type="ECO:0000256" key="2">
    <source>
        <dbReference type="SAM" id="Phobius"/>
    </source>
</evidence>
<dbReference type="Gene3D" id="2.60.120.260">
    <property type="entry name" value="Galactose-binding domain-like"/>
    <property type="match status" value="1"/>
</dbReference>
<evidence type="ECO:0000256" key="3">
    <source>
        <dbReference type="SAM" id="SignalP"/>
    </source>
</evidence>
<feature type="compositionally biased region" description="Low complexity" evidence="1">
    <location>
        <begin position="350"/>
        <end position="398"/>
    </location>
</feature>
<dbReference type="EMBL" id="JBFARM010000019">
    <property type="protein sequence ID" value="MEV4292647.1"/>
    <property type="molecule type" value="Genomic_DNA"/>
</dbReference>
<evidence type="ECO:0000313" key="5">
    <source>
        <dbReference type="Proteomes" id="UP001552427"/>
    </source>
</evidence>
<sequence length="461" mass="48299">MSRWRKALIAAGVGMAASAALVMTPAEAESFNLVVNYSCTGGIAGNNPVTIKARVNIPTVVEVGSAMNLSWTLEYTNTRRFLSPDYFAAGALTSIVANMKLDGAWNGVLEAHGTQEQSALQPNVRLETPAGLSSSAHLTEEGVIQLRPQGMTVDFIPPAGVVTINNDELNRIKYQGPWVHDPATPVEYGDHLRDVHTSPQVDSTARIDFLGTGFEYIGRRMPGVSKVRVRVDDDTTGVVDPTKTESGQPTNAINGNVSLWKRDDLPYGKHTVIIRSLDNEPIHLDAFKVHTGAMIAPPTLHRANCVVTSAPDVVEITVKGHDAPTSPPPTTSDPTSSPTTTPPTSPPPTSTGTPTNTATGTNSPSPSSQYTHPGIVIVGPGGTSTTTPTTSTSATPTVTKYVRPQVVKTPKGGVNTGEAPDPPVDSGAYTLIAGGSAMIMGSAAGGLVLWRRRAAHAGGVK</sequence>
<dbReference type="RefSeq" id="WP_364463041.1">
    <property type="nucleotide sequence ID" value="NZ_JBFARM010000019.1"/>
</dbReference>
<keyword evidence="5" id="KW-1185">Reference proteome</keyword>
<feature type="compositionally biased region" description="Pro residues" evidence="1">
    <location>
        <begin position="340"/>
        <end position="349"/>
    </location>
</feature>
<evidence type="ECO:0008006" key="6">
    <source>
        <dbReference type="Google" id="ProtNLM"/>
    </source>
</evidence>
<evidence type="ECO:0000313" key="4">
    <source>
        <dbReference type="EMBL" id="MEV4292647.1"/>
    </source>
</evidence>
<keyword evidence="3" id="KW-0732">Signal</keyword>
<dbReference type="Proteomes" id="UP001552427">
    <property type="component" value="Unassembled WGS sequence"/>
</dbReference>
<keyword evidence="2" id="KW-0812">Transmembrane</keyword>
<feature type="chain" id="PRO_5045807784" description="LPXTG cell wall anchor domain-containing protein" evidence="3">
    <location>
        <begin position="29"/>
        <end position="461"/>
    </location>
</feature>
<evidence type="ECO:0000256" key="1">
    <source>
        <dbReference type="SAM" id="MobiDB-lite"/>
    </source>
</evidence>
<organism evidence="4 5">
    <name type="scientific">Nonomuraea bangladeshensis</name>
    <dbReference type="NCBI Taxonomy" id="404385"/>
    <lineage>
        <taxon>Bacteria</taxon>
        <taxon>Bacillati</taxon>
        <taxon>Actinomycetota</taxon>
        <taxon>Actinomycetes</taxon>
        <taxon>Streptosporangiales</taxon>
        <taxon>Streptosporangiaceae</taxon>
        <taxon>Nonomuraea</taxon>
    </lineage>
</organism>
<feature type="region of interest" description="Disordered" evidence="1">
    <location>
        <begin position="319"/>
        <end position="398"/>
    </location>
</feature>
<protein>
    <recommendedName>
        <fullName evidence="6">LPXTG cell wall anchor domain-containing protein</fullName>
    </recommendedName>
</protein>
<comment type="caution">
    <text evidence="4">The sequence shown here is derived from an EMBL/GenBank/DDBJ whole genome shotgun (WGS) entry which is preliminary data.</text>
</comment>
<feature type="transmembrane region" description="Helical" evidence="2">
    <location>
        <begin position="428"/>
        <end position="450"/>
    </location>
</feature>
<accession>A0ABV3HJD5</accession>
<keyword evidence="2" id="KW-0472">Membrane</keyword>
<keyword evidence="2" id="KW-1133">Transmembrane helix</keyword>
<reference evidence="4 5" key="1">
    <citation type="submission" date="2024-06" db="EMBL/GenBank/DDBJ databases">
        <title>The Natural Products Discovery Center: Release of the First 8490 Sequenced Strains for Exploring Actinobacteria Biosynthetic Diversity.</title>
        <authorList>
            <person name="Kalkreuter E."/>
            <person name="Kautsar S.A."/>
            <person name="Yang D."/>
            <person name="Bader C.D."/>
            <person name="Teijaro C.N."/>
            <person name="Fluegel L."/>
            <person name="Davis C.M."/>
            <person name="Simpson J.R."/>
            <person name="Lauterbach L."/>
            <person name="Steele A.D."/>
            <person name="Gui C."/>
            <person name="Meng S."/>
            <person name="Li G."/>
            <person name="Viehrig K."/>
            <person name="Ye F."/>
            <person name="Su P."/>
            <person name="Kiefer A.F."/>
            <person name="Nichols A."/>
            <person name="Cepeda A.J."/>
            <person name="Yan W."/>
            <person name="Fan B."/>
            <person name="Jiang Y."/>
            <person name="Adhikari A."/>
            <person name="Zheng C.-J."/>
            <person name="Schuster L."/>
            <person name="Cowan T.M."/>
            <person name="Smanski M.J."/>
            <person name="Chevrette M.G."/>
            <person name="De Carvalho L.P.S."/>
            <person name="Shen B."/>
        </authorList>
    </citation>
    <scope>NUCLEOTIDE SEQUENCE [LARGE SCALE GENOMIC DNA]</scope>
    <source>
        <strain evidence="4 5">NPDC049574</strain>
    </source>
</reference>
<name>A0ABV3HJD5_9ACTN</name>